<protein>
    <submittedName>
        <fullName evidence="2">Uncharacterized protein</fullName>
    </submittedName>
</protein>
<dbReference type="EMBL" id="LAZR01070454">
    <property type="protein sequence ID" value="KKK40715.1"/>
    <property type="molecule type" value="Genomic_DNA"/>
</dbReference>
<accession>A0A0F8VXS5</accession>
<reference evidence="2" key="1">
    <citation type="journal article" date="2015" name="Nature">
        <title>Complex archaea that bridge the gap between prokaryotes and eukaryotes.</title>
        <authorList>
            <person name="Spang A."/>
            <person name="Saw J.H."/>
            <person name="Jorgensen S.L."/>
            <person name="Zaremba-Niedzwiedzka K."/>
            <person name="Martijn J."/>
            <person name="Lind A.E."/>
            <person name="van Eijk R."/>
            <person name="Schleper C."/>
            <person name="Guy L."/>
            <person name="Ettema T.J."/>
        </authorList>
    </citation>
    <scope>NUCLEOTIDE SEQUENCE</scope>
</reference>
<feature type="region of interest" description="Disordered" evidence="1">
    <location>
        <begin position="1"/>
        <end position="26"/>
    </location>
</feature>
<name>A0A0F8VXS5_9ZZZZ</name>
<sequence length="26" mass="3024">LRGDLKENSHFDNRTPRLIKELEGGE</sequence>
<feature type="non-terminal residue" evidence="2">
    <location>
        <position position="1"/>
    </location>
</feature>
<comment type="caution">
    <text evidence="2">The sequence shown here is derived from an EMBL/GenBank/DDBJ whole genome shotgun (WGS) entry which is preliminary data.</text>
</comment>
<proteinExistence type="predicted"/>
<gene>
    <name evidence="2" type="ORF">LCGC14_2983720</name>
</gene>
<dbReference type="AlphaFoldDB" id="A0A0F8VXS5"/>
<organism evidence="2">
    <name type="scientific">marine sediment metagenome</name>
    <dbReference type="NCBI Taxonomy" id="412755"/>
    <lineage>
        <taxon>unclassified sequences</taxon>
        <taxon>metagenomes</taxon>
        <taxon>ecological metagenomes</taxon>
    </lineage>
</organism>
<evidence type="ECO:0000256" key="1">
    <source>
        <dbReference type="SAM" id="MobiDB-lite"/>
    </source>
</evidence>
<evidence type="ECO:0000313" key="2">
    <source>
        <dbReference type="EMBL" id="KKK40715.1"/>
    </source>
</evidence>